<feature type="non-terminal residue" evidence="1">
    <location>
        <position position="1"/>
    </location>
</feature>
<gene>
    <name evidence="1" type="ORF">RPERSI_LOCUS15353</name>
</gene>
<name>A0ACA9QTM2_9GLOM</name>
<dbReference type="EMBL" id="CAJVQC010036805">
    <property type="protein sequence ID" value="CAG8762157.1"/>
    <property type="molecule type" value="Genomic_DNA"/>
</dbReference>
<evidence type="ECO:0000313" key="2">
    <source>
        <dbReference type="Proteomes" id="UP000789920"/>
    </source>
</evidence>
<evidence type="ECO:0000313" key="1">
    <source>
        <dbReference type="EMBL" id="CAG8762157.1"/>
    </source>
</evidence>
<organism evidence="1 2">
    <name type="scientific">Racocetra persica</name>
    <dbReference type="NCBI Taxonomy" id="160502"/>
    <lineage>
        <taxon>Eukaryota</taxon>
        <taxon>Fungi</taxon>
        <taxon>Fungi incertae sedis</taxon>
        <taxon>Mucoromycota</taxon>
        <taxon>Glomeromycotina</taxon>
        <taxon>Glomeromycetes</taxon>
        <taxon>Diversisporales</taxon>
        <taxon>Gigasporaceae</taxon>
        <taxon>Racocetra</taxon>
    </lineage>
</organism>
<proteinExistence type="predicted"/>
<sequence length="73" mass="7993">ITASTGKAALELKSSGKTGRTIHLIFKFDECSMVNDDLLDSIVHLFTRNEITKLGKVHFIITGDFFQLPPASG</sequence>
<dbReference type="Proteomes" id="UP000789920">
    <property type="component" value="Unassembled WGS sequence"/>
</dbReference>
<reference evidence="1" key="1">
    <citation type="submission" date="2021-06" db="EMBL/GenBank/DDBJ databases">
        <authorList>
            <person name="Kallberg Y."/>
            <person name="Tangrot J."/>
            <person name="Rosling A."/>
        </authorList>
    </citation>
    <scope>NUCLEOTIDE SEQUENCE</scope>
    <source>
        <strain evidence="1">MA461A</strain>
    </source>
</reference>
<comment type="caution">
    <text evidence="1">The sequence shown here is derived from an EMBL/GenBank/DDBJ whole genome shotgun (WGS) entry which is preliminary data.</text>
</comment>
<protein>
    <submittedName>
        <fullName evidence="1">13991_t:CDS:1</fullName>
    </submittedName>
</protein>
<accession>A0ACA9QTM2</accession>
<keyword evidence="2" id="KW-1185">Reference proteome</keyword>
<feature type="non-terminal residue" evidence="1">
    <location>
        <position position="73"/>
    </location>
</feature>